<organism evidence="6">
    <name type="scientific">Candidatus Enterococcus mansonii</name>
    <dbReference type="NCBI Taxonomy" id="1834181"/>
    <lineage>
        <taxon>Bacteria</taxon>
        <taxon>Bacillati</taxon>
        <taxon>Bacillota</taxon>
        <taxon>Bacilli</taxon>
        <taxon>Lactobacillales</taxon>
        <taxon>Enterococcaceae</taxon>
        <taxon>Enterococcus</taxon>
    </lineage>
</organism>
<dbReference type="EMBL" id="NGLE01000001">
    <property type="protein sequence ID" value="OTO09694.1"/>
    <property type="molecule type" value="Genomic_DNA"/>
</dbReference>
<comment type="caution">
    <text evidence="6">The sequence shown here is derived from an EMBL/GenBank/DDBJ whole genome shotgun (WGS) entry which is preliminary data.</text>
</comment>
<evidence type="ECO:0000256" key="1">
    <source>
        <dbReference type="ARBA" id="ARBA00023015"/>
    </source>
</evidence>
<protein>
    <recommendedName>
        <fullName evidence="4">HTH araC/xylS-type domain-containing protein</fullName>
    </recommendedName>
</protein>
<dbReference type="Gene3D" id="1.10.10.60">
    <property type="entry name" value="Homeodomain-like"/>
    <property type="match status" value="2"/>
</dbReference>
<dbReference type="SUPFAM" id="SSF56112">
    <property type="entry name" value="Protein kinase-like (PK-like)"/>
    <property type="match status" value="1"/>
</dbReference>
<keyword evidence="1" id="KW-0805">Transcription regulation</keyword>
<proteinExistence type="predicted"/>
<reference evidence="5 7" key="2">
    <citation type="submission" date="2018-07" db="EMBL/GenBank/DDBJ databases">
        <title>The Genome Sequence of Enterococcus sp. DIV0659b.</title>
        <authorList>
            <consortium name="The Broad Institute Genomics Platform"/>
            <consortium name="The Broad Institute Genomic Center for Infectious Diseases"/>
            <person name="Earl A."/>
            <person name="Manson A."/>
            <person name="Schwartman J."/>
            <person name="Gilmore M."/>
            <person name="Abouelleil A."/>
            <person name="Cao P."/>
            <person name="Chapman S."/>
            <person name="Cusick C."/>
            <person name="Shea T."/>
            <person name="Young S."/>
            <person name="Neafsey D."/>
            <person name="Nusbaum C."/>
            <person name="Birren B."/>
        </authorList>
    </citation>
    <scope>NUCLEOTIDE SEQUENCE [LARGE SCALE GENOMIC DNA]</scope>
    <source>
        <strain evidence="5 7">4G2_DIV0659</strain>
    </source>
</reference>
<evidence type="ECO:0000256" key="3">
    <source>
        <dbReference type="ARBA" id="ARBA00023163"/>
    </source>
</evidence>
<dbReference type="EMBL" id="NGLE02000001">
    <property type="protein sequence ID" value="MEI5994884.1"/>
    <property type="molecule type" value="Genomic_DNA"/>
</dbReference>
<dbReference type="Pfam" id="PF12833">
    <property type="entry name" value="HTH_18"/>
    <property type="match status" value="1"/>
</dbReference>
<feature type="domain" description="HTH araC/xylS-type" evidence="4">
    <location>
        <begin position="7"/>
        <end position="104"/>
    </location>
</feature>
<dbReference type="InterPro" id="IPR009057">
    <property type="entry name" value="Homeodomain-like_sf"/>
</dbReference>
<evidence type="ECO:0000256" key="2">
    <source>
        <dbReference type="ARBA" id="ARBA00023125"/>
    </source>
</evidence>
<dbReference type="SMART" id="SM00342">
    <property type="entry name" value="HTH_ARAC"/>
    <property type="match status" value="1"/>
</dbReference>
<dbReference type="GO" id="GO:0003700">
    <property type="term" value="F:DNA-binding transcription factor activity"/>
    <property type="evidence" value="ECO:0007669"/>
    <property type="project" value="InterPro"/>
</dbReference>
<dbReference type="AlphaFoldDB" id="A0A242CHG9"/>
<accession>A0A242CHG9</accession>
<dbReference type="InterPro" id="IPR050959">
    <property type="entry name" value="MarA-like"/>
</dbReference>
<dbReference type="RefSeq" id="WP_086329324.1">
    <property type="nucleotide sequence ID" value="NZ_NGLE02000001.1"/>
</dbReference>
<dbReference type="InterPro" id="IPR018060">
    <property type="entry name" value="HTH_AraC"/>
</dbReference>
<dbReference type="PROSITE" id="PS01124">
    <property type="entry name" value="HTH_ARAC_FAMILY_2"/>
    <property type="match status" value="1"/>
</dbReference>
<dbReference type="InterPro" id="IPR002575">
    <property type="entry name" value="Aminoglycoside_PTrfase"/>
</dbReference>
<dbReference type="SUPFAM" id="SSF46689">
    <property type="entry name" value="Homeodomain-like"/>
    <property type="match status" value="2"/>
</dbReference>
<keyword evidence="3" id="KW-0804">Transcription</keyword>
<keyword evidence="7" id="KW-1185">Reference proteome</keyword>
<dbReference type="GO" id="GO:0043565">
    <property type="term" value="F:sequence-specific DNA binding"/>
    <property type="evidence" value="ECO:0007669"/>
    <property type="project" value="InterPro"/>
</dbReference>
<name>A0A242CHG9_9ENTE</name>
<dbReference type="PANTHER" id="PTHR47504:SF5">
    <property type="entry name" value="RIGHT ORIGIN-BINDING PROTEIN"/>
    <property type="match status" value="1"/>
</dbReference>
<dbReference type="PANTHER" id="PTHR47504">
    <property type="entry name" value="RIGHT ORIGIN-BINDING PROTEIN"/>
    <property type="match status" value="1"/>
</dbReference>
<sequence length="441" mass="50495">MPPELLSELIDEIEKNLKTTQTTDELAKKTGYSLYYFYRLFSSSMGMSLSAYTLNRKLKKALAEIASGETAVEVALAYGFNTYAGFYKAFVKEYGCSPKKYLTIYKNEKIETKKREMNYLHLTKKEIKHYLSHWSIDPTFEITEIPLSNGISTSEKVWKIGEDYYLYHTYDRSGELKNIAIAESLHTHGLPSALPVQTITGQPYIDNNSLIILKKGITGEPLSINEIMGRTNDDQITAYGTSIAKLHKAFLEVETQILCDPSDLFKLLTTWALPKVQQQVKQWSLKIPTDFFKNFLTKLSTLNNKLPIQIIHRDPNFSNILFCEQIVSGFVDFDLVEKNIRLFDPCYCATSILSGFETDNYPHWLPILALILKGYDQENPLTKEEKSAIFYVICGIQMICVAYFGDANHDDPNFKRLAKNNRAMLTFIVDNQKNIEQIFAK</sequence>
<dbReference type="Proteomes" id="UP000195139">
    <property type="component" value="Unassembled WGS sequence"/>
</dbReference>
<dbReference type="STRING" id="1834181.A5880_000374"/>
<evidence type="ECO:0000313" key="7">
    <source>
        <dbReference type="Proteomes" id="UP000195139"/>
    </source>
</evidence>
<dbReference type="Gene3D" id="3.90.1200.10">
    <property type="match status" value="1"/>
</dbReference>
<dbReference type="Pfam" id="PF01636">
    <property type="entry name" value="APH"/>
    <property type="match status" value="1"/>
</dbReference>
<evidence type="ECO:0000313" key="5">
    <source>
        <dbReference type="EMBL" id="MEI5994884.1"/>
    </source>
</evidence>
<dbReference type="OrthoDB" id="48950at2"/>
<gene>
    <name evidence="6" type="ORF">A5880_000374</name>
    <name evidence="5" type="ORF">A5880_002471</name>
</gene>
<keyword evidence="2" id="KW-0238">DNA-binding</keyword>
<dbReference type="InterPro" id="IPR011009">
    <property type="entry name" value="Kinase-like_dom_sf"/>
</dbReference>
<evidence type="ECO:0000313" key="6">
    <source>
        <dbReference type="EMBL" id="OTO09694.1"/>
    </source>
</evidence>
<reference evidence="6" key="1">
    <citation type="submission" date="2017-05" db="EMBL/GenBank/DDBJ databases">
        <title>The Genome Sequence of Enterococcus sp. 4G2_DIV0659.</title>
        <authorList>
            <consortium name="The Broad Institute Genomics Platform"/>
            <consortium name="The Broad Institute Genomic Center for Infectious Diseases"/>
            <person name="Earl A."/>
            <person name="Manson A."/>
            <person name="Schwartman J."/>
            <person name="Gilmore M."/>
            <person name="Abouelleil A."/>
            <person name="Cao P."/>
            <person name="Chapman S."/>
            <person name="Cusick C."/>
            <person name="Shea T."/>
            <person name="Young S."/>
            <person name="Neafsey D."/>
            <person name="Nusbaum C."/>
            <person name="Birren B."/>
        </authorList>
    </citation>
    <scope>NUCLEOTIDE SEQUENCE [LARGE SCALE GENOMIC DNA]</scope>
    <source>
        <strain evidence="6">4G2_DIV0659</strain>
    </source>
</reference>
<evidence type="ECO:0000259" key="4">
    <source>
        <dbReference type="PROSITE" id="PS01124"/>
    </source>
</evidence>